<evidence type="ECO:0000256" key="5">
    <source>
        <dbReference type="ARBA" id="ARBA00022989"/>
    </source>
</evidence>
<dbReference type="InterPro" id="IPR000701">
    <property type="entry name" value="SuccDH_FuR_B_TM-su"/>
</dbReference>
<dbReference type="SUPFAM" id="SSF81343">
    <property type="entry name" value="Fumarate reductase respiratory complex transmembrane subunits"/>
    <property type="match status" value="1"/>
</dbReference>
<name>A0ABQ9JIT3_9CUCU</name>
<dbReference type="InterPro" id="IPR034804">
    <property type="entry name" value="SQR/QFR_C/D"/>
</dbReference>
<keyword evidence="5 8" id="KW-1133">Transmembrane helix</keyword>
<keyword evidence="7 8" id="KW-0472">Membrane</keyword>
<comment type="caution">
    <text evidence="9">The sequence shown here is derived from an EMBL/GenBank/DDBJ whole genome shotgun (WGS) entry which is preliminary data.</text>
</comment>
<evidence type="ECO:0000256" key="2">
    <source>
        <dbReference type="ARBA" id="ARBA00022617"/>
    </source>
</evidence>
<dbReference type="InterPro" id="IPR014314">
    <property type="entry name" value="Succ_DH_cytb556"/>
</dbReference>
<dbReference type="CDD" id="cd03499">
    <property type="entry name" value="SQR_TypeC_SdhC"/>
    <property type="match status" value="1"/>
</dbReference>
<sequence length="192" mass="21827">MSLIFRLAGQRLGSQILRNERSGLLSFVRPVTLKVKPATKCAKDESHDERNMRLKRPQSPHLTIYAPQLTSMLSITHRITGMVLSAYIIGLGIGAVWLPESIPYYLESLECAEIGSTCLSALKFSIAFPLAYHFWNGIRSPSLGFWFVSLYQRSLSDWICDAVVGNLLCHWYFCYVILCFCMVYLFLEISLC</sequence>
<evidence type="ECO:0008006" key="11">
    <source>
        <dbReference type="Google" id="ProtNLM"/>
    </source>
</evidence>
<gene>
    <name evidence="9" type="ORF">NQ317_018365</name>
</gene>
<evidence type="ECO:0000313" key="9">
    <source>
        <dbReference type="EMBL" id="KAJ8977597.1"/>
    </source>
</evidence>
<keyword evidence="4" id="KW-0479">Metal-binding</keyword>
<evidence type="ECO:0000256" key="1">
    <source>
        <dbReference type="ARBA" id="ARBA00004370"/>
    </source>
</evidence>
<dbReference type="Pfam" id="PF01127">
    <property type="entry name" value="Sdh_cyt"/>
    <property type="match status" value="1"/>
</dbReference>
<proteinExistence type="predicted"/>
<dbReference type="Proteomes" id="UP001162164">
    <property type="component" value="Unassembled WGS sequence"/>
</dbReference>
<dbReference type="PANTHER" id="PTHR10978">
    <property type="entry name" value="SUCCINATE DEHYDROGENASE CYTOCHROME B560 SUBUNIT"/>
    <property type="match status" value="1"/>
</dbReference>
<keyword evidence="6" id="KW-0408">Iron</keyword>
<evidence type="ECO:0000256" key="7">
    <source>
        <dbReference type="ARBA" id="ARBA00023136"/>
    </source>
</evidence>
<evidence type="ECO:0000256" key="8">
    <source>
        <dbReference type="SAM" id="Phobius"/>
    </source>
</evidence>
<keyword evidence="3 8" id="KW-0812">Transmembrane</keyword>
<evidence type="ECO:0000256" key="6">
    <source>
        <dbReference type="ARBA" id="ARBA00023004"/>
    </source>
</evidence>
<organism evidence="9 10">
    <name type="scientific">Molorchus minor</name>
    <dbReference type="NCBI Taxonomy" id="1323400"/>
    <lineage>
        <taxon>Eukaryota</taxon>
        <taxon>Metazoa</taxon>
        <taxon>Ecdysozoa</taxon>
        <taxon>Arthropoda</taxon>
        <taxon>Hexapoda</taxon>
        <taxon>Insecta</taxon>
        <taxon>Pterygota</taxon>
        <taxon>Neoptera</taxon>
        <taxon>Endopterygota</taxon>
        <taxon>Coleoptera</taxon>
        <taxon>Polyphaga</taxon>
        <taxon>Cucujiformia</taxon>
        <taxon>Chrysomeloidea</taxon>
        <taxon>Cerambycidae</taxon>
        <taxon>Lamiinae</taxon>
        <taxon>Monochamini</taxon>
        <taxon>Molorchus</taxon>
    </lineage>
</organism>
<feature type="transmembrane region" description="Helical" evidence="8">
    <location>
        <begin position="170"/>
        <end position="187"/>
    </location>
</feature>
<evidence type="ECO:0000256" key="4">
    <source>
        <dbReference type="ARBA" id="ARBA00022723"/>
    </source>
</evidence>
<comment type="subcellular location">
    <subcellularLocation>
        <location evidence="1">Membrane</location>
    </subcellularLocation>
</comment>
<keyword evidence="2" id="KW-0349">Heme</keyword>
<reference evidence="9" key="1">
    <citation type="journal article" date="2023" name="Insect Mol. Biol.">
        <title>Genome sequencing provides insights into the evolution of gene families encoding plant cell wall-degrading enzymes in longhorned beetles.</title>
        <authorList>
            <person name="Shin N.R."/>
            <person name="Okamura Y."/>
            <person name="Kirsch R."/>
            <person name="Pauchet Y."/>
        </authorList>
    </citation>
    <scope>NUCLEOTIDE SEQUENCE</scope>
    <source>
        <strain evidence="9">MMC_N1</strain>
    </source>
</reference>
<accession>A0ABQ9JIT3</accession>
<evidence type="ECO:0000313" key="10">
    <source>
        <dbReference type="Proteomes" id="UP001162164"/>
    </source>
</evidence>
<dbReference type="Gene3D" id="1.20.1300.10">
    <property type="entry name" value="Fumarate reductase/succinate dehydrogenase, transmembrane subunit"/>
    <property type="match status" value="1"/>
</dbReference>
<dbReference type="EMBL" id="JAPWTJ010000527">
    <property type="protein sequence ID" value="KAJ8977597.1"/>
    <property type="molecule type" value="Genomic_DNA"/>
</dbReference>
<keyword evidence="10" id="KW-1185">Reference proteome</keyword>
<feature type="transmembrane region" description="Helical" evidence="8">
    <location>
        <begin position="79"/>
        <end position="98"/>
    </location>
</feature>
<evidence type="ECO:0000256" key="3">
    <source>
        <dbReference type="ARBA" id="ARBA00022692"/>
    </source>
</evidence>
<protein>
    <recommendedName>
        <fullName evidence="11">Succinate dehydrogenase cytochrome b560 subunit, mitochondrial</fullName>
    </recommendedName>
</protein>
<dbReference type="PANTHER" id="PTHR10978:SF5">
    <property type="entry name" value="SUCCINATE DEHYDROGENASE CYTOCHROME B560 SUBUNIT, MITOCHONDRIAL"/>
    <property type="match status" value="1"/>
</dbReference>